<accession>A0A7R9LHQ2</accession>
<dbReference type="Pfam" id="PF03351">
    <property type="entry name" value="DOMON"/>
    <property type="match status" value="1"/>
</dbReference>
<dbReference type="CDD" id="cd09631">
    <property type="entry name" value="DOMON_DOH"/>
    <property type="match status" value="1"/>
</dbReference>
<reference evidence="3" key="1">
    <citation type="submission" date="2020-11" db="EMBL/GenBank/DDBJ databases">
        <authorList>
            <person name="Tran Van P."/>
        </authorList>
    </citation>
    <scope>NUCLEOTIDE SEQUENCE</scope>
</reference>
<dbReference type="OrthoDB" id="188511at2759"/>
<gene>
    <name evidence="3" type="ORF">OSB1V03_LOCUS18513</name>
</gene>
<dbReference type="InterPro" id="IPR005018">
    <property type="entry name" value="DOMON_domain"/>
</dbReference>
<keyword evidence="4" id="KW-1185">Reference proteome</keyword>
<feature type="non-terminal residue" evidence="3">
    <location>
        <position position="79"/>
    </location>
</feature>
<protein>
    <recommendedName>
        <fullName evidence="2">DOMON domain-containing protein</fullName>
    </recommendedName>
</protein>
<dbReference type="EMBL" id="CAJPIZ010024740">
    <property type="protein sequence ID" value="CAG2118562.1"/>
    <property type="molecule type" value="Genomic_DNA"/>
</dbReference>
<dbReference type="Proteomes" id="UP000759131">
    <property type="component" value="Unassembled WGS sequence"/>
</dbReference>
<keyword evidence="1" id="KW-0812">Transmembrane</keyword>
<organism evidence="3">
    <name type="scientific">Medioppia subpectinata</name>
    <dbReference type="NCBI Taxonomy" id="1979941"/>
    <lineage>
        <taxon>Eukaryota</taxon>
        <taxon>Metazoa</taxon>
        <taxon>Ecdysozoa</taxon>
        <taxon>Arthropoda</taxon>
        <taxon>Chelicerata</taxon>
        <taxon>Arachnida</taxon>
        <taxon>Acari</taxon>
        <taxon>Acariformes</taxon>
        <taxon>Sarcoptiformes</taxon>
        <taxon>Oribatida</taxon>
        <taxon>Brachypylina</taxon>
        <taxon>Oppioidea</taxon>
        <taxon>Oppiidae</taxon>
        <taxon>Medioppia</taxon>
    </lineage>
</organism>
<evidence type="ECO:0000259" key="2">
    <source>
        <dbReference type="Pfam" id="PF03351"/>
    </source>
</evidence>
<evidence type="ECO:0000313" key="3">
    <source>
        <dbReference type="EMBL" id="CAD7641116.1"/>
    </source>
</evidence>
<name>A0A7R9LHQ2_9ACAR</name>
<evidence type="ECO:0000256" key="1">
    <source>
        <dbReference type="SAM" id="Phobius"/>
    </source>
</evidence>
<proteinExistence type="predicted"/>
<sequence length="79" mass="9494">MDIDFEYRFAVINVLIISLVLNFGRFFLMDSWLRAYEAPPLDQSQNLYNMSAWRENGITTLRFFRKRITGDNKDFQFTD</sequence>
<keyword evidence="1" id="KW-1133">Transmembrane helix</keyword>
<dbReference type="EMBL" id="OC879315">
    <property type="protein sequence ID" value="CAD7641116.1"/>
    <property type="molecule type" value="Genomic_DNA"/>
</dbReference>
<evidence type="ECO:0000313" key="4">
    <source>
        <dbReference type="Proteomes" id="UP000759131"/>
    </source>
</evidence>
<feature type="domain" description="DOMON" evidence="2">
    <location>
        <begin position="16"/>
        <end position="78"/>
    </location>
</feature>
<dbReference type="InterPro" id="IPR045266">
    <property type="entry name" value="DOH_DOMON"/>
</dbReference>
<keyword evidence="1" id="KW-0472">Membrane</keyword>
<dbReference type="AlphaFoldDB" id="A0A7R9LHQ2"/>
<feature type="transmembrane region" description="Helical" evidence="1">
    <location>
        <begin position="6"/>
        <end position="28"/>
    </location>
</feature>